<proteinExistence type="predicted"/>
<dbReference type="GO" id="GO:0030178">
    <property type="term" value="P:negative regulation of Wnt signaling pathway"/>
    <property type="evidence" value="ECO:0007669"/>
    <property type="project" value="TreeGrafter"/>
</dbReference>
<dbReference type="InterPro" id="IPR036339">
    <property type="entry name" value="PUB-like_dom_sf"/>
</dbReference>
<name>A0A7S1ZLA4_9STRA</name>
<dbReference type="Pfam" id="PF13905">
    <property type="entry name" value="Thioredoxin_8"/>
    <property type="match status" value="1"/>
</dbReference>
<dbReference type="PROSITE" id="PS51352">
    <property type="entry name" value="THIOREDOXIN_2"/>
    <property type="match status" value="1"/>
</dbReference>
<protein>
    <recommendedName>
        <fullName evidence="1">Thioredoxin domain-containing protein</fullName>
    </recommendedName>
</protein>
<dbReference type="PANTHER" id="PTHR46472">
    <property type="entry name" value="NUCLEOREDOXIN"/>
    <property type="match status" value="1"/>
</dbReference>
<accession>A0A7S1ZLA4</accession>
<dbReference type="Gene3D" id="3.40.30.10">
    <property type="entry name" value="Glutaredoxin"/>
    <property type="match status" value="1"/>
</dbReference>
<dbReference type="GO" id="GO:0004791">
    <property type="term" value="F:thioredoxin-disulfide reductase (NADPH) activity"/>
    <property type="evidence" value="ECO:0007669"/>
    <property type="project" value="TreeGrafter"/>
</dbReference>
<dbReference type="InterPro" id="IPR013766">
    <property type="entry name" value="Thioredoxin_domain"/>
</dbReference>
<evidence type="ECO:0000259" key="1">
    <source>
        <dbReference type="PROSITE" id="PS51352"/>
    </source>
</evidence>
<dbReference type="SUPFAM" id="SSF143503">
    <property type="entry name" value="PUG domain-like"/>
    <property type="match status" value="1"/>
</dbReference>
<organism evidence="2">
    <name type="scientific">Ditylum brightwellii</name>
    <dbReference type="NCBI Taxonomy" id="49249"/>
    <lineage>
        <taxon>Eukaryota</taxon>
        <taxon>Sar</taxon>
        <taxon>Stramenopiles</taxon>
        <taxon>Ochrophyta</taxon>
        <taxon>Bacillariophyta</taxon>
        <taxon>Mediophyceae</taxon>
        <taxon>Lithodesmiophycidae</taxon>
        <taxon>Lithodesmiales</taxon>
        <taxon>Lithodesmiaceae</taxon>
        <taxon>Ditylum</taxon>
    </lineage>
</organism>
<gene>
    <name evidence="2" type="ORF">DBRI1063_LOCUS17287</name>
</gene>
<dbReference type="SUPFAM" id="SSF52833">
    <property type="entry name" value="Thioredoxin-like"/>
    <property type="match status" value="1"/>
</dbReference>
<dbReference type="GO" id="GO:0031397">
    <property type="term" value="P:negative regulation of protein ubiquitination"/>
    <property type="evidence" value="ECO:0007669"/>
    <property type="project" value="TreeGrafter"/>
</dbReference>
<dbReference type="InterPro" id="IPR012336">
    <property type="entry name" value="Thioredoxin-like_fold"/>
</dbReference>
<reference evidence="2" key="1">
    <citation type="submission" date="2021-01" db="EMBL/GenBank/DDBJ databases">
        <authorList>
            <person name="Corre E."/>
            <person name="Pelletier E."/>
            <person name="Niang G."/>
            <person name="Scheremetjew M."/>
            <person name="Finn R."/>
            <person name="Kale V."/>
            <person name="Holt S."/>
            <person name="Cochrane G."/>
            <person name="Meng A."/>
            <person name="Brown T."/>
            <person name="Cohen L."/>
        </authorList>
    </citation>
    <scope>NUCLEOTIDE SEQUENCE</scope>
    <source>
        <strain evidence="2">Pop2</strain>
    </source>
</reference>
<dbReference type="InterPro" id="IPR036249">
    <property type="entry name" value="Thioredoxin-like_sf"/>
</dbReference>
<dbReference type="PANTHER" id="PTHR46472:SF1">
    <property type="entry name" value="NUCLEOREDOXIN"/>
    <property type="match status" value="1"/>
</dbReference>
<evidence type="ECO:0000313" key="2">
    <source>
        <dbReference type="EMBL" id="CAD9342362.1"/>
    </source>
</evidence>
<feature type="domain" description="Thioredoxin" evidence="1">
    <location>
        <begin position="186"/>
        <end position="330"/>
    </location>
</feature>
<dbReference type="EMBL" id="HBGN01026818">
    <property type="protein sequence ID" value="CAD9342362.1"/>
    <property type="molecule type" value="Transcribed_RNA"/>
</dbReference>
<dbReference type="Gene3D" id="1.20.58.2190">
    <property type="match status" value="1"/>
</dbReference>
<dbReference type="AlphaFoldDB" id="A0A7S1ZLA4"/>
<sequence>MNRSPSWSTSLHTQYGSTANVTLTISTSASSSPSVPLKVCRESNMIPSAISKRLPESIMPLATQLLATGEQKHIAFSNFLKKQEEKKESDETVYVGYTTAKGAPIYLFTASDGFPFQRCGNGGNFSSDTTTASASWHTYHFLPEPLVPQGYDAPPPEEEGGNSIIASSRRRTAIKPKFDIPTETTFFNNLFGPSLLFHPDSNETITLDTETALSNSRLVALYFSAHWCPPCRRFTPMLIEMYQHLKEDSILPTHGLEIVFVSSDRDEQSFGHYYNSMPWLAVPFNTLQPMIKGRFGVNGIPALVVLDSMTGDVVVNMQQSKSDVMRACQGGDEAIERLVKEEWLGQMLSMESRAIVESLEMSCLDDGTENCNEQKDENNNDVDRALEVELDDAGKAYLTRTIPTKAQASQSTLVMDPNVAAAKAIQILAEEQKTKQISNPSERIKEIFMELTTPKEVKVVLEKGPLDKSGTVQVTNVTNIDTSLSSFHLTPPKAAKRVEFLNQSSNTNSSRSMVRLILATAKKYLDNVYSNPSSFKYRQFKLSNKVFDRISSTAGGLDLVKSIGFMIYFGGIDYMACIPLGMDLQWMQESLNKLLDSYDATNDEEK</sequence>
<dbReference type="GO" id="GO:0005634">
    <property type="term" value="C:nucleus"/>
    <property type="evidence" value="ECO:0007669"/>
    <property type="project" value="TreeGrafter"/>
</dbReference>